<feature type="compositionally biased region" description="Low complexity" evidence="1">
    <location>
        <begin position="127"/>
        <end position="144"/>
    </location>
</feature>
<dbReference type="EMBL" id="CAXITT010000125">
    <property type="protein sequence ID" value="CAL1532809.1"/>
    <property type="molecule type" value="Genomic_DNA"/>
</dbReference>
<evidence type="ECO:0000313" key="3">
    <source>
        <dbReference type="Proteomes" id="UP001497497"/>
    </source>
</evidence>
<reference evidence="2 3" key="1">
    <citation type="submission" date="2024-04" db="EMBL/GenBank/DDBJ databases">
        <authorList>
            <consortium name="Genoscope - CEA"/>
            <person name="William W."/>
        </authorList>
    </citation>
    <scope>NUCLEOTIDE SEQUENCE [LARGE SCALE GENOMIC DNA]</scope>
</reference>
<keyword evidence="3" id="KW-1185">Reference proteome</keyword>
<comment type="caution">
    <text evidence="2">The sequence shown here is derived from an EMBL/GenBank/DDBJ whole genome shotgun (WGS) entry which is preliminary data.</text>
</comment>
<feature type="region of interest" description="Disordered" evidence="1">
    <location>
        <begin position="117"/>
        <end position="196"/>
    </location>
</feature>
<protein>
    <submittedName>
        <fullName evidence="2">Uncharacterized protein</fullName>
    </submittedName>
</protein>
<feature type="compositionally biased region" description="Low complexity" evidence="1">
    <location>
        <begin position="158"/>
        <end position="180"/>
    </location>
</feature>
<feature type="compositionally biased region" description="Basic and acidic residues" evidence="1">
    <location>
        <begin position="117"/>
        <end position="126"/>
    </location>
</feature>
<dbReference type="AlphaFoldDB" id="A0AAV2HG36"/>
<name>A0AAV2HG36_LYMST</name>
<accession>A0AAV2HG36</accession>
<proteinExistence type="predicted"/>
<sequence length="503" mass="57735">MDFIRALEQAKTYNLSTEQFIQIWQTEQQGCRDNGNMCAQIQSIQGVLVSHLQALHNETMLLRQEIQHTNGRLEDMFKELVTLRTVTAEETKNNLELMKIYAQQEVRLQLDQQEVRSQLDKQEIRPQPDQQQQQVMAQLDQQQVTSQLDQRQVRPRLDQQQVMSQLDQQQVTSQRDQQTTPNGYHEWDNGYNRENDLPVSESWADITGREHLTPSDFPADIASIWSPHGAQLGTQNWEQEIRLQQSEWREVRANKTTEDDDLQWQETKKKSKKQVKEQPGITIRSDFQGLLPPASEPVPTNPVNGIPSTGIFIQEVYSNAKNIPQGRSYLDGVRCRKLERSSSSLNLTEDILGFPDRGSISKINNARKFFSTKQEIKTDYVSDMRNKACRIRLRLWVKDNSLQVQVLVSESANGGAQQKWPIMLMGSGHLFNPRTRKHAELWSLHCKCAKPPKGGDVALNTTVNLSGNCPLVTFDVLESKFYVEDNSLKFLWELSAYNIASGN</sequence>
<evidence type="ECO:0000313" key="2">
    <source>
        <dbReference type="EMBL" id="CAL1532809.1"/>
    </source>
</evidence>
<evidence type="ECO:0000256" key="1">
    <source>
        <dbReference type="SAM" id="MobiDB-lite"/>
    </source>
</evidence>
<organism evidence="2 3">
    <name type="scientific">Lymnaea stagnalis</name>
    <name type="common">Great pond snail</name>
    <name type="synonym">Helix stagnalis</name>
    <dbReference type="NCBI Taxonomy" id="6523"/>
    <lineage>
        <taxon>Eukaryota</taxon>
        <taxon>Metazoa</taxon>
        <taxon>Spiralia</taxon>
        <taxon>Lophotrochozoa</taxon>
        <taxon>Mollusca</taxon>
        <taxon>Gastropoda</taxon>
        <taxon>Heterobranchia</taxon>
        <taxon>Euthyneura</taxon>
        <taxon>Panpulmonata</taxon>
        <taxon>Hygrophila</taxon>
        <taxon>Lymnaeoidea</taxon>
        <taxon>Lymnaeidae</taxon>
        <taxon>Lymnaea</taxon>
    </lineage>
</organism>
<feature type="compositionally biased region" description="Basic and acidic residues" evidence="1">
    <location>
        <begin position="185"/>
        <end position="196"/>
    </location>
</feature>
<feature type="region of interest" description="Disordered" evidence="1">
    <location>
        <begin position="253"/>
        <end position="303"/>
    </location>
</feature>
<gene>
    <name evidence="2" type="ORF">GSLYS_00006827001</name>
</gene>
<dbReference type="Proteomes" id="UP001497497">
    <property type="component" value="Unassembled WGS sequence"/>
</dbReference>